<dbReference type="Proteomes" id="UP000254331">
    <property type="component" value="Unassembled WGS sequence"/>
</dbReference>
<sequence length="572" mass="65698">MSRNIVNTVAWEKALTQKVIDGVNGVVTLDFNRFRYFDIPITKKILANNSKYANRDIVANKLFEAIMENQDYSDPTKYDLFITARLHFRFCDSNGLLPLTKDPALKEIEFYKSRQRRGEIIDSTLTQRISGLKNLLKIMEVEYQKWMPNFSFSGKSQSKPTAAYSDNDLRKLLALLHEIFKQLHQQFISSPQFHIDAGHKKQTMVINLADKNLSVRAGITKLMCCATFLLSFYTWCNSSILFQLKRPEKLRDQISPWYKMSAFKRRAFKNISVELGDNQQLEIPKYARDFFTDLIDISTLIDPSSDALLFQYINSGKPKPITGHILNDFIRNWLSKNFPLVDDSGQKLIPVIRRFRVTGSYLTLARGREIEAALLLDNTPEVIKRSYSSGNPLENNLMNRDTCLILEQTVRDGNGVEAAKKVVKDTYKIEVLTYESYLNSSTPPIKSANGSYCKGNNAQKNRKFTRRANSHGLIGDGVKLACAELKQCWECSSQVLVESVTDIWCILSYRENLEESHYLHIDKNHHSDNFAEIIESIDKKLKKINPKVLRQAQRKLDEDGRHPLWPDAASEL</sequence>
<name>A0A379F9Y9_PROVU</name>
<evidence type="ECO:0000313" key="2">
    <source>
        <dbReference type="Proteomes" id="UP000254331"/>
    </source>
</evidence>
<accession>A0A379F9Y9</accession>
<gene>
    <name evidence="1" type="ORF">NCTC10376_02133</name>
</gene>
<evidence type="ECO:0000313" key="1">
    <source>
        <dbReference type="EMBL" id="SUC16242.1"/>
    </source>
</evidence>
<reference evidence="1 2" key="1">
    <citation type="submission" date="2018-06" db="EMBL/GenBank/DDBJ databases">
        <authorList>
            <consortium name="Pathogen Informatics"/>
            <person name="Doyle S."/>
        </authorList>
    </citation>
    <scope>NUCLEOTIDE SEQUENCE [LARGE SCALE GENOMIC DNA]</scope>
    <source>
        <strain evidence="1 2">NCTC10376</strain>
    </source>
</reference>
<dbReference type="RefSeq" id="WP_115370606.1">
    <property type="nucleotide sequence ID" value="NZ_JAGSIH010000034.1"/>
</dbReference>
<organism evidence="1 2">
    <name type="scientific">Proteus vulgaris</name>
    <dbReference type="NCBI Taxonomy" id="585"/>
    <lineage>
        <taxon>Bacteria</taxon>
        <taxon>Pseudomonadati</taxon>
        <taxon>Pseudomonadota</taxon>
        <taxon>Gammaproteobacteria</taxon>
        <taxon>Enterobacterales</taxon>
        <taxon>Morganellaceae</taxon>
        <taxon>Proteus</taxon>
    </lineage>
</organism>
<evidence type="ECO:0008006" key="3">
    <source>
        <dbReference type="Google" id="ProtNLM"/>
    </source>
</evidence>
<dbReference type="EMBL" id="UGTW01000001">
    <property type="protein sequence ID" value="SUC16242.1"/>
    <property type="molecule type" value="Genomic_DNA"/>
</dbReference>
<protein>
    <recommendedName>
        <fullName evidence="3">Integrase</fullName>
    </recommendedName>
</protein>
<dbReference type="AlphaFoldDB" id="A0A379F9Y9"/>
<proteinExistence type="predicted"/>